<dbReference type="GO" id="GO:0006310">
    <property type="term" value="P:DNA recombination"/>
    <property type="evidence" value="ECO:0007669"/>
    <property type="project" value="UniProtKB-KW"/>
</dbReference>
<evidence type="ECO:0000256" key="1">
    <source>
        <dbReference type="ARBA" id="ARBA00023172"/>
    </source>
</evidence>
<reference evidence="3 4" key="1">
    <citation type="submission" date="2015-12" db="EMBL/GenBank/DDBJ databases">
        <title>Draft genome sequence of Mesorhizobium sp. UFLA 01-765, a multitolerant efficient symbiont and plant-growth promoting strain isolated from Zn-mining soil using Leucaena leucocephala as a trap plant.</title>
        <authorList>
            <person name="Rangel W.M."/>
            <person name="Thijs S."/>
            <person name="Longatti S.M."/>
            <person name="Moreira F.M."/>
            <person name="Weyens N."/>
            <person name="Vangronsveld J."/>
            <person name="Van Hamme J.D."/>
            <person name="Bottos E.M."/>
            <person name="Rineau F."/>
        </authorList>
    </citation>
    <scope>NUCLEOTIDE SEQUENCE [LARGE SCALE GENOMIC DNA]</scope>
    <source>
        <strain evidence="3 4">UFLA 01-765</strain>
    </source>
</reference>
<gene>
    <name evidence="3" type="ORF">AU467_27775</name>
</gene>
<evidence type="ECO:0000313" key="3">
    <source>
        <dbReference type="EMBL" id="KUM25076.1"/>
    </source>
</evidence>
<dbReference type="GO" id="GO:0015074">
    <property type="term" value="P:DNA integration"/>
    <property type="evidence" value="ECO:0007669"/>
    <property type="project" value="InterPro"/>
</dbReference>
<keyword evidence="1" id="KW-0233">DNA recombination</keyword>
<evidence type="ECO:0000256" key="2">
    <source>
        <dbReference type="SAM" id="MobiDB-lite"/>
    </source>
</evidence>
<dbReference type="AlphaFoldDB" id="A0A101KQC6"/>
<evidence type="ECO:0008006" key="5">
    <source>
        <dbReference type="Google" id="ProtNLM"/>
    </source>
</evidence>
<dbReference type="InterPro" id="IPR011010">
    <property type="entry name" value="DNA_brk_join_enz"/>
</dbReference>
<organism evidence="3 4">
    <name type="scientific">Rhizobium loti</name>
    <name type="common">Mesorhizobium loti</name>
    <dbReference type="NCBI Taxonomy" id="381"/>
    <lineage>
        <taxon>Bacteria</taxon>
        <taxon>Pseudomonadati</taxon>
        <taxon>Pseudomonadota</taxon>
        <taxon>Alphaproteobacteria</taxon>
        <taxon>Hyphomicrobiales</taxon>
        <taxon>Phyllobacteriaceae</taxon>
        <taxon>Mesorhizobium</taxon>
    </lineage>
</organism>
<proteinExistence type="predicted"/>
<dbReference type="Gene3D" id="1.10.443.10">
    <property type="entry name" value="Intergrase catalytic core"/>
    <property type="match status" value="1"/>
</dbReference>
<dbReference type="EMBL" id="LPWA01000123">
    <property type="protein sequence ID" value="KUM25076.1"/>
    <property type="molecule type" value="Genomic_DNA"/>
</dbReference>
<dbReference type="Proteomes" id="UP000053176">
    <property type="component" value="Unassembled WGS sequence"/>
</dbReference>
<feature type="region of interest" description="Disordered" evidence="2">
    <location>
        <begin position="74"/>
        <end position="99"/>
    </location>
</feature>
<sequence length="156" mass="16866">MLSLHLYQVGYAGLIALLSVTGLRISEALKLTVADVTRDGLLIAQIKFRKTCLKPQHDTAVAGLKGYLAHRRPCSETDPVRHPRRSRQGRSTEPVRTRRLSPISSSIRPIDLGASFFCASLYSSCRSSPAIVIGTNCSAAVVSVAAFAFASPTCRH</sequence>
<comment type="caution">
    <text evidence="3">The sequence shown here is derived from an EMBL/GenBank/DDBJ whole genome shotgun (WGS) entry which is preliminary data.</text>
</comment>
<dbReference type="SUPFAM" id="SSF56349">
    <property type="entry name" value="DNA breaking-rejoining enzymes"/>
    <property type="match status" value="1"/>
</dbReference>
<evidence type="ECO:0000313" key="4">
    <source>
        <dbReference type="Proteomes" id="UP000053176"/>
    </source>
</evidence>
<protein>
    <recommendedName>
        <fullName evidence="5">Tyr recombinase domain-containing protein</fullName>
    </recommendedName>
</protein>
<dbReference type="InterPro" id="IPR013762">
    <property type="entry name" value="Integrase-like_cat_sf"/>
</dbReference>
<dbReference type="GO" id="GO:0003677">
    <property type="term" value="F:DNA binding"/>
    <property type="evidence" value="ECO:0007669"/>
    <property type="project" value="InterPro"/>
</dbReference>
<accession>A0A101KQC6</accession>
<name>A0A101KQC6_RHILI</name>